<dbReference type="CDD" id="cd02440">
    <property type="entry name" value="AdoMet_MTases"/>
    <property type="match status" value="1"/>
</dbReference>
<dbReference type="OrthoDB" id="9803017at2"/>
<dbReference type="AlphaFoldDB" id="K9ET47"/>
<dbReference type="GO" id="GO:0008168">
    <property type="term" value="F:methyltransferase activity"/>
    <property type="evidence" value="ECO:0007669"/>
    <property type="project" value="UniProtKB-KW"/>
</dbReference>
<dbReference type="PANTHER" id="PTHR43542">
    <property type="entry name" value="METHYLTRANSFERASE"/>
    <property type="match status" value="1"/>
</dbReference>
<reference evidence="3 4" key="1">
    <citation type="submission" date="2012-09" db="EMBL/GenBank/DDBJ databases">
        <title>The Genome Sequence of Alloiococcus otitis ATCC 51267.</title>
        <authorList>
            <consortium name="The Broad Institute Genome Sequencing Platform"/>
            <person name="Earl A."/>
            <person name="Ward D."/>
            <person name="Feldgarden M."/>
            <person name="Gevers D."/>
            <person name="Huys G."/>
            <person name="Walker B."/>
            <person name="Young S.K."/>
            <person name="Zeng Q."/>
            <person name="Gargeya S."/>
            <person name="Fitzgerald M."/>
            <person name="Haas B."/>
            <person name="Abouelleil A."/>
            <person name="Alvarado L."/>
            <person name="Arachchi H.M."/>
            <person name="Berlin A.M."/>
            <person name="Chapman S.B."/>
            <person name="Goldberg J."/>
            <person name="Griggs A."/>
            <person name="Gujja S."/>
            <person name="Hansen M."/>
            <person name="Howarth C."/>
            <person name="Imamovic A."/>
            <person name="Larimer J."/>
            <person name="McCowen C."/>
            <person name="Montmayeur A."/>
            <person name="Murphy C."/>
            <person name="Neiman D."/>
            <person name="Pearson M."/>
            <person name="Priest M."/>
            <person name="Roberts A."/>
            <person name="Saif S."/>
            <person name="Shea T."/>
            <person name="Sisk P."/>
            <person name="Sykes S."/>
            <person name="Wortman J."/>
            <person name="Nusbaum C."/>
            <person name="Birren B."/>
        </authorList>
    </citation>
    <scope>NUCLEOTIDE SEQUENCE [LARGE SCALE GENOMIC DNA]</scope>
    <source>
        <strain evidence="3 4">ATCC 51267</strain>
    </source>
</reference>
<dbReference type="PIRSF" id="PIRSF004553">
    <property type="entry name" value="CHP00095"/>
    <property type="match status" value="1"/>
</dbReference>
<dbReference type="PATRIC" id="fig|883081.3.peg.196"/>
<dbReference type="GO" id="GO:0003676">
    <property type="term" value="F:nucleic acid binding"/>
    <property type="evidence" value="ECO:0007669"/>
    <property type="project" value="InterPro"/>
</dbReference>
<proteinExistence type="predicted"/>
<dbReference type="Proteomes" id="UP000009875">
    <property type="component" value="Unassembled WGS sequence"/>
</dbReference>
<dbReference type="InterPro" id="IPR029063">
    <property type="entry name" value="SAM-dependent_MTases_sf"/>
</dbReference>
<keyword evidence="4" id="KW-1185">Reference proteome</keyword>
<dbReference type="PROSITE" id="PS00092">
    <property type="entry name" value="N6_MTASE"/>
    <property type="match status" value="1"/>
</dbReference>
<dbReference type="Gene3D" id="3.40.50.150">
    <property type="entry name" value="Vaccinia Virus protein VP39"/>
    <property type="match status" value="1"/>
</dbReference>
<dbReference type="InterPro" id="IPR002052">
    <property type="entry name" value="DNA_methylase_N6_adenine_CS"/>
</dbReference>
<organism evidence="3 4">
    <name type="scientific">Alloiococcus otitis ATCC 51267</name>
    <dbReference type="NCBI Taxonomy" id="883081"/>
    <lineage>
        <taxon>Bacteria</taxon>
        <taxon>Bacillati</taxon>
        <taxon>Bacillota</taxon>
        <taxon>Bacilli</taxon>
        <taxon>Lactobacillales</taxon>
        <taxon>Carnobacteriaceae</taxon>
        <taxon>Alloiococcus</taxon>
    </lineage>
</organism>
<evidence type="ECO:0000313" key="4">
    <source>
        <dbReference type="Proteomes" id="UP000009875"/>
    </source>
</evidence>
<dbReference type="NCBIfam" id="TIGR00095">
    <property type="entry name" value="16S rRNA (guanine(966)-N(2))-methyltransferase RsmD"/>
    <property type="match status" value="1"/>
</dbReference>
<comment type="caution">
    <text evidence="3">The sequence shown here is derived from an EMBL/GenBank/DDBJ whole genome shotgun (WGS) entry which is preliminary data.</text>
</comment>
<evidence type="ECO:0000256" key="1">
    <source>
        <dbReference type="ARBA" id="ARBA00022603"/>
    </source>
</evidence>
<dbReference type="InterPro" id="IPR004398">
    <property type="entry name" value="RNA_MeTrfase_RsmD"/>
</dbReference>
<keyword evidence="2 3" id="KW-0808">Transferase</keyword>
<evidence type="ECO:0000313" key="3">
    <source>
        <dbReference type="EMBL" id="EKU94162.1"/>
    </source>
</evidence>
<keyword evidence="1 3" id="KW-0489">Methyltransferase</keyword>
<protein>
    <submittedName>
        <fullName evidence="3">RsmD family RNA methyltransferase</fullName>
    </submittedName>
</protein>
<dbReference type="PANTHER" id="PTHR43542:SF1">
    <property type="entry name" value="METHYLTRANSFERASE"/>
    <property type="match status" value="1"/>
</dbReference>
<evidence type="ECO:0000256" key="2">
    <source>
        <dbReference type="ARBA" id="ARBA00022679"/>
    </source>
</evidence>
<dbReference type="HOGENOM" id="CLU_075826_0_0_9"/>
<dbReference type="EMBL" id="AGXA01000004">
    <property type="protein sequence ID" value="EKU94162.1"/>
    <property type="molecule type" value="Genomic_DNA"/>
</dbReference>
<name>K9ET47_9LACT</name>
<dbReference type="STRING" id="883081.HMPREF9698_00194"/>
<dbReference type="Pfam" id="PF03602">
    <property type="entry name" value="Cons_hypoth95"/>
    <property type="match status" value="1"/>
</dbReference>
<dbReference type="GO" id="GO:0031167">
    <property type="term" value="P:rRNA methylation"/>
    <property type="evidence" value="ECO:0007669"/>
    <property type="project" value="InterPro"/>
</dbReference>
<sequence>MRIIAGKYGGRPLKAEVSEETRPTSDQIKESVFNLIGPYFEGGLVLDLYAGTGALGIEAVSRGMDKAYLVDADAKAVKSIQKNITITKEEDKFYPYRSPAAKALMTFKHKQLAFDLIFLDPPYQDDQIIGDIEEMVKQEMVKPGALIVCETKYDSQMPETIRDLTIYKQRKYGTTLITIYERKA</sequence>
<dbReference type="RefSeq" id="WP_003776421.1">
    <property type="nucleotide sequence ID" value="NZ_JH992957.1"/>
</dbReference>
<accession>K9ET47</accession>
<gene>
    <name evidence="3" type="ORF">HMPREF9698_00194</name>
</gene>
<dbReference type="eggNOG" id="COG0742">
    <property type="taxonomic scope" value="Bacteria"/>
</dbReference>
<dbReference type="SUPFAM" id="SSF53335">
    <property type="entry name" value="S-adenosyl-L-methionine-dependent methyltransferases"/>
    <property type="match status" value="1"/>
</dbReference>